<evidence type="ECO:0000313" key="2">
    <source>
        <dbReference type="Proteomes" id="UP001432027"/>
    </source>
</evidence>
<proteinExistence type="predicted"/>
<dbReference type="EMBL" id="BTSX01000003">
    <property type="protein sequence ID" value="GMS91218.1"/>
    <property type="molecule type" value="Genomic_DNA"/>
</dbReference>
<protein>
    <submittedName>
        <fullName evidence="1">Uncharacterized protein</fullName>
    </submittedName>
</protein>
<evidence type="ECO:0000313" key="1">
    <source>
        <dbReference type="EMBL" id="GMS91218.1"/>
    </source>
</evidence>
<feature type="non-terminal residue" evidence="1">
    <location>
        <position position="1"/>
    </location>
</feature>
<comment type="caution">
    <text evidence="1">The sequence shown here is derived from an EMBL/GenBank/DDBJ whole genome shotgun (WGS) entry which is preliminary data.</text>
</comment>
<organism evidence="1 2">
    <name type="scientific">Pristionchus entomophagus</name>
    <dbReference type="NCBI Taxonomy" id="358040"/>
    <lineage>
        <taxon>Eukaryota</taxon>
        <taxon>Metazoa</taxon>
        <taxon>Ecdysozoa</taxon>
        <taxon>Nematoda</taxon>
        <taxon>Chromadorea</taxon>
        <taxon>Rhabditida</taxon>
        <taxon>Rhabditina</taxon>
        <taxon>Diplogasteromorpha</taxon>
        <taxon>Diplogasteroidea</taxon>
        <taxon>Neodiplogasteridae</taxon>
        <taxon>Pristionchus</taxon>
    </lineage>
</organism>
<dbReference type="Proteomes" id="UP001432027">
    <property type="component" value="Unassembled WGS sequence"/>
</dbReference>
<sequence length="225" mass="25985">VNCIAKSVDGNEQFLQINDDILDLDLIRKVIAHFNIEELNFLVDSESQLEKYLQLMADHPHTRKGMILEFLPVFEKLLSIPSMEKLTVRSSAAQYSTDDETQWRIPCDIFFNLLSAHKNLNLGRVKMTSEECERAMEIISAVSRERKVDLFLADVTTSDWLENIPKSSKPGDLYGKLIYVRNFNTADSRHDYDVQLRFGNCWIRIQGIEFTGSDFLSRVTMTNRV</sequence>
<keyword evidence="2" id="KW-1185">Reference proteome</keyword>
<reference evidence="1" key="1">
    <citation type="submission" date="2023-10" db="EMBL/GenBank/DDBJ databases">
        <title>Genome assembly of Pristionchus species.</title>
        <authorList>
            <person name="Yoshida K."/>
            <person name="Sommer R.J."/>
        </authorList>
    </citation>
    <scope>NUCLEOTIDE SEQUENCE</scope>
    <source>
        <strain evidence="1">RS0144</strain>
    </source>
</reference>
<gene>
    <name evidence="1" type="ORF">PENTCL1PPCAC_13393</name>
</gene>
<name>A0AAV5T7L4_9BILA</name>
<dbReference type="AlphaFoldDB" id="A0AAV5T7L4"/>
<accession>A0AAV5T7L4</accession>